<evidence type="ECO:0000256" key="7">
    <source>
        <dbReference type="ARBA" id="ARBA00023136"/>
    </source>
</evidence>
<dbReference type="PANTHER" id="PTHR21137:SF35">
    <property type="entry name" value="ODORANT RECEPTOR 19A-RELATED"/>
    <property type="match status" value="1"/>
</dbReference>
<feature type="transmembrane region" description="Helical" evidence="10">
    <location>
        <begin position="286"/>
        <end position="305"/>
    </location>
</feature>
<dbReference type="PANTHER" id="PTHR21137">
    <property type="entry name" value="ODORANT RECEPTOR"/>
    <property type="match status" value="1"/>
</dbReference>
<gene>
    <name evidence="11" type="ORF">V1477_010617</name>
</gene>
<proteinExistence type="predicted"/>
<evidence type="ECO:0000256" key="2">
    <source>
        <dbReference type="ARBA" id="ARBA00022475"/>
    </source>
</evidence>
<evidence type="ECO:0000256" key="1">
    <source>
        <dbReference type="ARBA" id="ARBA00004651"/>
    </source>
</evidence>
<organism evidence="11 12">
    <name type="scientific">Vespula maculifrons</name>
    <name type="common">Eastern yellow jacket</name>
    <name type="synonym">Wasp</name>
    <dbReference type="NCBI Taxonomy" id="7453"/>
    <lineage>
        <taxon>Eukaryota</taxon>
        <taxon>Metazoa</taxon>
        <taxon>Ecdysozoa</taxon>
        <taxon>Arthropoda</taxon>
        <taxon>Hexapoda</taxon>
        <taxon>Insecta</taxon>
        <taxon>Pterygota</taxon>
        <taxon>Neoptera</taxon>
        <taxon>Endopterygota</taxon>
        <taxon>Hymenoptera</taxon>
        <taxon>Apocrita</taxon>
        <taxon>Aculeata</taxon>
        <taxon>Vespoidea</taxon>
        <taxon>Vespidae</taxon>
        <taxon>Vespinae</taxon>
        <taxon>Vespula</taxon>
    </lineage>
</organism>
<keyword evidence="2" id="KW-1003">Cell membrane</keyword>
<feature type="transmembrane region" description="Helical" evidence="10">
    <location>
        <begin position="540"/>
        <end position="562"/>
    </location>
</feature>
<accession>A0ABD2C2G1</accession>
<protein>
    <submittedName>
        <fullName evidence="11">Odorant receptor 13a-like</fullName>
    </submittedName>
</protein>
<keyword evidence="7 10" id="KW-0472">Membrane</keyword>
<keyword evidence="12" id="KW-1185">Reference proteome</keyword>
<dbReference type="Pfam" id="PF02949">
    <property type="entry name" value="7tm_6"/>
    <property type="match status" value="2"/>
</dbReference>
<feature type="transmembrane region" description="Helical" evidence="10">
    <location>
        <begin position="488"/>
        <end position="507"/>
    </location>
</feature>
<dbReference type="Proteomes" id="UP001607303">
    <property type="component" value="Unassembled WGS sequence"/>
</dbReference>
<evidence type="ECO:0000256" key="8">
    <source>
        <dbReference type="ARBA" id="ARBA00023170"/>
    </source>
</evidence>
<evidence type="ECO:0000256" key="5">
    <source>
        <dbReference type="ARBA" id="ARBA00022725"/>
    </source>
</evidence>
<dbReference type="GO" id="GO:0007165">
    <property type="term" value="P:signal transduction"/>
    <property type="evidence" value="ECO:0007669"/>
    <property type="project" value="UniProtKB-KW"/>
</dbReference>
<keyword evidence="4 10" id="KW-0812">Transmembrane</keyword>
<dbReference type="InterPro" id="IPR004117">
    <property type="entry name" value="7tm6_olfct_rcpt"/>
</dbReference>
<evidence type="ECO:0000256" key="9">
    <source>
        <dbReference type="ARBA" id="ARBA00023224"/>
    </source>
</evidence>
<evidence type="ECO:0000256" key="10">
    <source>
        <dbReference type="SAM" id="Phobius"/>
    </source>
</evidence>
<keyword evidence="6 10" id="KW-1133">Transmembrane helix</keyword>
<comment type="subcellular location">
    <subcellularLocation>
        <location evidence="1">Cell membrane</location>
        <topology evidence="1">Multi-pass membrane protein</topology>
    </subcellularLocation>
</comment>
<keyword evidence="9" id="KW-0807">Transducer</keyword>
<evidence type="ECO:0000256" key="3">
    <source>
        <dbReference type="ARBA" id="ARBA00022606"/>
    </source>
</evidence>
<feature type="transmembrane region" description="Helical" evidence="10">
    <location>
        <begin position="81"/>
        <end position="100"/>
    </location>
</feature>
<evidence type="ECO:0000313" key="12">
    <source>
        <dbReference type="Proteomes" id="UP001607303"/>
    </source>
</evidence>
<feature type="transmembrane region" description="Helical" evidence="10">
    <location>
        <begin position="317"/>
        <end position="340"/>
    </location>
</feature>
<feature type="transmembrane region" description="Helical" evidence="10">
    <location>
        <begin position="199"/>
        <end position="218"/>
    </location>
</feature>
<reference evidence="11 12" key="1">
    <citation type="journal article" date="2024" name="Ann. Entomol. Soc. Am.">
        <title>Genomic analyses of the southern and eastern yellowjacket wasps (Hymenoptera: Vespidae) reveal evolutionary signatures of social life.</title>
        <authorList>
            <person name="Catto M.A."/>
            <person name="Caine P.B."/>
            <person name="Orr S.E."/>
            <person name="Hunt B.G."/>
            <person name="Goodisman M.A.D."/>
        </authorList>
    </citation>
    <scope>NUCLEOTIDE SEQUENCE [LARGE SCALE GENOMIC DNA]</scope>
    <source>
        <strain evidence="11">232</strain>
        <tissue evidence="11">Head and thorax</tissue>
    </source>
</reference>
<feature type="transmembrane region" description="Helical" evidence="10">
    <location>
        <begin position="453"/>
        <end position="476"/>
    </location>
</feature>
<dbReference type="GO" id="GO:0007608">
    <property type="term" value="P:sensory perception of smell"/>
    <property type="evidence" value="ECO:0007669"/>
    <property type="project" value="UniProtKB-KW"/>
</dbReference>
<feature type="transmembrane region" description="Helical" evidence="10">
    <location>
        <begin position="157"/>
        <end position="179"/>
    </location>
</feature>
<feature type="transmembrane region" description="Helical" evidence="10">
    <location>
        <begin position="700"/>
        <end position="723"/>
    </location>
</feature>
<dbReference type="AlphaFoldDB" id="A0ABD2C2G1"/>
<dbReference type="EMBL" id="JAYRBN010000061">
    <property type="protein sequence ID" value="KAL2739228.1"/>
    <property type="molecule type" value="Genomic_DNA"/>
</dbReference>
<evidence type="ECO:0000313" key="11">
    <source>
        <dbReference type="EMBL" id="KAL2739228.1"/>
    </source>
</evidence>
<keyword evidence="5" id="KW-0552">Olfaction</keyword>
<dbReference type="GO" id="GO:0005886">
    <property type="term" value="C:plasma membrane"/>
    <property type="evidence" value="ECO:0007669"/>
    <property type="project" value="UniProtKB-SubCell"/>
</dbReference>
<evidence type="ECO:0000256" key="6">
    <source>
        <dbReference type="ARBA" id="ARBA00022989"/>
    </source>
</evidence>
<feature type="transmembrane region" description="Helical" evidence="10">
    <location>
        <begin position="39"/>
        <end position="61"/>
    </location>
</feature>
<sequence length="803" mass="93043">MKFPIQQIIKTSMVSYVDYACGWNRKIMKFMGIWPDERGISYASSYIVLFPMGFMFLFITLPQTINLYFISYDFELIVENLSVANITITIALLKTATFWSNGKKARCLQRLILSYINYFYRQAMKELILRMENDRREAKVQENVRRMMRIADISRRITAGSIIMCNFLVFTYVTLRTLLLPYTGRDLYYHAYFPYNTSIFPNFELTLIGQITAALYAANSYTAVDTFMTMLVLHVCEQFSCLRKKLNKLRCESNNNFRIDLARIVEKYDMLNRYAETIEDRFNGMLLIQMLGCTIQLCVQSYQAISALVDDDQGLLIVRLFFFAIYTTYVMLHIYLYCYVGQKLFSEILHFIILQKNVMQGTKMADAAYDCKWYNLSPNEARYLTIIMCRAQISLHITAGKFCSFNHQLFGNIIKTSMVSYVDYACGWNRKIMKFMGIWPDERGFANASSYKVLFPIGFMFLFITLPQTTNLYFIWGDFELIVENLSVGNMTTTIAILKTATFWSNGRSMKVLLSHMENDRKEATAEENMTRIADISRRITAGSIIMCNFVAGTYVTFRTLLLPYTGRVLYYRAYFPYDTGIFPKFELTLIGQITAALYVANSYTAVDTFMTMLMLHVCGQISCLRKKLSKLCCESNNNFRIDLVRIVEKYDMLNRYAETIEDRFNGMLLIQMLSCTVQLCVQSYQAISALVDDDQGLLAVRLFFFGIYTTYVMLHIYLYCYVGQKLFSEGAKMAYAAYDCSWYNLSPSEARSLTIIMCRAQISSRITAGKFCSFNHELFGKILKTSMGYLSVLYAMKTKDDD</sequence>
<feature type="transmembrane region" description="Helical" evidence="10">
    <location>
        <begin position="582"/>
        <end position="601"/>
    </location>
</feature>
<keyword evidence="8" id="KW-0675">Receptor</keyword>
<evidence type="ECO:0000256" key="4">
    <source>
        <dbReference type="ARBA" id="ARBA00022692"/>
    </source>
</evidence>
<name>A0ABD2C2G1_VESMC</name>
<feature type="transmembrane region" description="Helical" evidence="10">
    <location>
        <begin position="669"/>
        <end position="688"/>
    </location>
</feature>
<keyword evidence="3" id="KW-0716">Sensory transduction</keyword>
<comment type="caution">
    <text evidence="11">The sequence shown here is derived from an EMBL/GenBank/DDBJ whole genome shotgun (WGS) entry which is preliminary data.</text>
</comment>